<dbReference type="PROSITE" id="PS50005">
    <property type="entry name" value="TPR"/>
    <property type="match status" value="1"/>
</dbReference>
<dbReference type="InterPro" id="IPR007730">
    <property type="entry name" value="SPOR-like_dom"/>
</dbReference>
<dbReference type="Gene3D" id="3.30.70.1070">
    <property type="entry name" value="Sporulation related repeat"/>
    <property type="match status" value="1"/>
</dbReference>
<keyword evidence="1" id="KW-0802">TPR repeat</keyword>
<evidence type="ECO:0000256" key="1">
    <source>
        <dbReference type="PROSITE-ProRule" id="PRU00339"/>
    </source>
</evidence>
<evidence type="ECO:0000259" key="2">
    <source>
        <dbReference type="PROSITE" id="PS51724"/>
    </source>
</evidence>
<dbReference type="AlphaFoldDB" id="A0A3P3XTA1"/>
<dbReference type="InterPro" id="IPR019734">
    <property type="entry name" value="TPR_rpt"/>
</dbReference>
<dbReference type="EMBL" id="FWDO01000005">
    <property type="protein sequence ID" value="SLM19498.1"/>
    <property type="molecule type" value="Genomic_DNA"/>
</dbReference>
<dbReference type="InterPro" id="IPR036680">
    <property type="entry name" value="SPOR-like_sf"/>
</dbReference>
<feature type="repeat" description="TPR" evidence="1">
    <location>
        <begin position="91"/>
        <end position="124"/>
    </location>
</feature>
<sequence length="339" mass="37666">MNSTRREKLKGPVRFSGIAFLVVSLLMGMPAPSAWGQTYKNLAQARQAATGAKSQDALKTVLLSALPQLSVRDGIMLCEEYESKVGTAFRAELRSTVGGLYLLLGQTEDAAMWYTKAASLDSKYVMEALRLSIAVGDQKSTLQLLKNEALSEESRAMLDVWLSLYDNDYASASAKAKDALARVSDQQVRRELLFLQYIADFGQFGTSHSSLTKDFPSSIESDLVTGKVFPSSWFVLSLGLSWLGTPALLFDFPKKNLPNEENKNNTVTQWLQVGYFSSKDNAERLSKTLTAKNFQTRIVELKNENGDLRWAVHVAAKEDWQKTQSTLKDQGYESYLIGP</sequence>
<proteinExistence type="predicted"/>
<name>A0A3P3XTA1_9SPIR</name>
<dbReference type="PROSITE" id="PS51724">
    <property type="entry name" value="SPOR"/>
    <property type="match status" value="1"/>
</dbReference>
<reference evidence="3" key="1">
    <citation type="submission" date="2017-02" db="EMBL/GenBank/DDBJ databases">
        <authorList>
            <person name="Regsiter A."/>
            <person name="William W."/>
        </authorList>
    </citation>
    <scope>NUCLEOTIDE SEQUENCE</scope>
    <source>
        <strain evidence="3">BdmA 4</strain>
    </source>
</reference>
<protein>
    <recommendedName>
        <fullName evidence="2">SPOR domain-containing protein</fullName>
    </recommendedName>
</protein>
<dbReference type="SUPFAM" id="SSF110997">
    <property type="entry name" value="Sporulation related repeat"/>
    <property type="match status" value="1"/>
</dbReference>
<organism evidence="3">
    <name type="scientific">uncultured spirochete</name>
    <dbReference type="NCBI Taxonomy" id="156406"/>
    <lineage>
        <taxon>Bacteria</taxon>
        <taxon>Pseudomonadati</taxon>
        <taxon>Spirochaetota</taxon>
        <taxon>Spirochaetia</taxon>
        <taxon>Spirochaetales</taxon>
        <taxon>environmental samples</taxon>
    </lineage>
</organism>
<feature type="domain" description="SPOR" evidence="2">
    <location>
        <begin position="263"/>
        <end position="339"/>
    </location>
</feature>
<dbReference type="GO" id="GO:0042834">
    <property type="term" value="F:peptidoglycan binding"/>
    <property type="evidence" value="ECO:0007669"/>
    <property type="project" value="InterPro"/>
</dbReference>
<dbReference type="Pfam" id="PF05036">
    <property type="entry name" value="SPOR"/>
    <property type="match status" value="1"/>
</dbReference>
<gene>
    <name evidence="3" type="ORF">SPIRO4BDMA_51013</name>
</gene>
<accession>A0A3P3XTA1</accession>
<evidence type="ECO:0000313" key="3">
    <source>
        <dbReference type="EMBL" id="SLM19498.1"/>
    </source>
</evidence>